<dbReference type="CDD" id="cd20345">
    <property type="entry name" value="BRcat_RBR_HOIL1"/>
    <property type="match status" value="1"/>
</dbReference>
<dbReference type="EMBL" id="AFYH01076771">
    <property type="status" value="NOT_ANNOTATED_CDS"/>
    <property type="molecule type" value="Genomic_DNA"/>
</dbReference>
<evidence type="ECO:0000259" key="15">
    <source>
        <dbReference type="PROSITE" id="PS51873"/>
    </source>
</evidence>
<evidence type="ECO:0000313" key="17">
    <source>
        <dbReference type="Proteomes" id="UP000008672"/>
    </source>
</evidence>
<dbReference type="PROSITE" id="PS50199">
    <property type="entry name" value="ZF_RANBP2_2"/>
    <property type="match status" value="1"/>
</dbReference>
<comment type="similarity">
    <text evidence="3">Belongs to the RBR family.</text>
</comment>
<dbReference type="GO" id="GO:0061630">
    <property type="term" value="F:ubiquitin protein ligase activity"/>
    <property type="evidence" value="ECO:0007669"/>
    <property type="project" value="UniProtKB-EC"/>
</dbReference>
<comment type="catalytic activity">
    <reaction evidence="1">
        <text>[E2 ubiquitin-conjugating enzyme]-S-ubiquitinyl-L-cysteine + [acceptor protein]-L-lysine = [E2 ubiquitin-conjugating enzyme]-L-cysteine + [acceptor protein]-N(6)-ubiquitinyl-L-lysine.</text>
        <dbReference type="EC" id="2.3.2.31"/>
    </reaction>
</comment>
<dbReference type="SUPFAM" id="SSF54236">
    <property type="entry name" value="Ubiquitin-like"/>
    <property type="match status" value="1"/>
</dbReference>
<dbReference type="Pfam" id="PF00641">
    <property type="entry name" value="Zn_ribbon_RanBP"/>
    <property type="match status" value="1"/>
</dbReference>
<dbReference type="EMBL" id="AFYH01076777">
    <property type="status" value="NOT_ANNOTATED_CDS"/>
    <property type="molecule type" value="Genomic_DNA"/>
</dbReference>
<keyword evidence="17" id="KW-1185">Reference proteome</keyword>
<dbReference type="eggNOG" id="KOG1815">
    <property type="taxonomic scope" value="Eukaryota"/>
</dbReference>
<dbReference type="InterPro" id="IPR011993">
    <property type="entry name" value="PH-like_dom_sf"/>
</dbReference>
<gene>
    <name evidence="16" type="primary">SHRPRBCK1R</name>
</gene>
<keyword evidence="9 12" id="KW-0863">Zinc-finger</keyword>
<dbReference type="FunFam" id="3.10.20.90:FF:000130">
    <property type="entry name" value="SHANK-associated RH domain interactor"/>
    <property type="match status" value="1"/>
</dbReference>
<dbReference type="PANTHER" id="PTHR22770">
    <property type="entry name" value="UBIQUITIN CONJUGATING ENZYME 7 INTERACTING PROTEIN-RELATED"/>
    <property type="match status" value="1"/>
</dbReference>
<dbReference type="SUPFAM" id="SSF90209">
    <property type="entry name" value="Ran binding protein zinc finger-like"/>
    <property type="match status" value="1"/>
</dbReference>
<keyword evidence="7" id="KW-0479">Metal-binding</keyword>
<dbReference type="SUPFAM" id="SSF57850">
    <property type="entry name" value="RING/U-box"/>
    <property type="match status" value="2"/>
</dbReference>
<dbReference type="GO" id="GO:0043130">
    <property type="term" value="F:ubiquitin binding"/>
    <property type="evidence" value="ECO:0007669"/>
    <property type="project" value="TreeGrafter"/>
</dbReference>
<dbReference type="Bgee" id="ENSLACG00000010948">
    <property type="expression patterns" value="Expressed in muscle tissue and 4 other cell types or tissues"/>
</dbReference>
<dbReference type="PANTHER" id="PTHR22770:SF45">
    <property type="entry name" value="RANBP-TYPE AND C3HC4-TYPE ZINC FINGER-CONTAINING PROTEIN 1"/>
    <property type="match status" value="1"/>
</dbReference>
<dbReference type="CDD" id="cd16633">
    <property type="entry name" value="mRING-HC-C3HC3D_RBR_HOIL1"/>
    <property type="match status" value="1"/>
</dbReference>
<evidence type="ECO:0000256" key="6">
    <source>
        <dbReference type="ARBA" id="ARBA00022679"/>
    </source>
</evidence>
<dbReference type="EMBL" id="AFYH01076779">
    <property type="status" value="NOT_ANNOTATED_CDS"/>
    <property type="molecule type" value="Genomic_DNA"/>
</dbReference>
<feature type="domain" description="RanBP2-type" evidence="14">
    <location>
        <begin position="383"/>
        <end position="412"/>
    </location>
</feature>
<evidence type="ECO:0000256" key="5">
    <source>
        <dbReference type="ARBA" id="ARBA00017887"/>
    </source>
</evidence>
<dbReference type="InterPro" id="IPR017907">
    <property type="entry name" value="Znf_RING_CS"/>
</dbReference>
<dbReference type="Gene3D" id="2.30.30.380">
    <property type="entry name" value="Zn-finger domain of Sec23/24"/>
    <property type="match status" value="1"/>
</dbReference>
<dbReference type="FunFam" id="2.30.30.380:FF:000007">
    <property type="entry name" value="RanBP-type and C3HC4-type zinc finger-containing protein 1"/>
    <property type="match status" value="1"/>
</dbReference>
<evidence type="ECO:0000256" key="1">
    <source>
        <dbReference type="ARBA" id="ARBA00001798"/>
    </source>
</evidence>
<dbReference type="Proteomes" id="UP000008672">
    <property type="component" value="Unassembled WGS sequence"/>
</dbReference>
<dbReference type="PROSITE" id="PS51873">
    <property type="entry name" value="TRIAD"/>
    <property type="match status" value="1"/>
</dbReference>
<dbReference type="EMBL" id="AFYH01076773">
    <property type="status" value="NOT_ANNOTATED_CDS"/>
    <property type="molecule type" value="Genomic_DNA"/>
</dbReference>
<evidence type="ECO:0000256" key="10">
    <source>
        <dbReference type="ARBA" id="ARBA00022786"/>
    </source>
</evidence>
<dbReference type="Pfam" id="PF16764">
    <property type="entry name" value="Sharpin_PH"/>
    <property type="match status" value="1"/>
</dbReference>
<dbReference type="EMBL" id="AFYH01076774">
    <property type="status" value="NOT_ANNOTATED_CDS"/>
    <property type="molecule type" value="Genomic_DNA"/>
</dbReference>
<dbReference type="Pfam" id="PF13639">
    <property type="entry name" value="zf-RING_2"/>
    <property type="match status" value="1"/>
</dbReference>
<dbReference type="Gene3D" id="3.10.20.90">
    <property type="entry name" value="Phosphatidylinositol 3-kinase Catalytic Subunit, Chain A, domain 1"/>
    <property type="match status" value="1"/>
</dbReference>
<dbReference type="AlphaFoldDB" id="H3AS07"/>
<keyword evidence="6" id="KW-0808">Transferase</keyword>
<dbReference type="PROSITE" id="PS00518">
    <property type="entry name" value="ZF_RING_1"/>
    <property type="match status" value="1"/>
</dbReference>
<dbReference type="InterPro" id="IPR047558">
    <property type="entry name" value="BRcat_RBR_HOIL1"/>
</dbReference>
<dbReference type="EC" id="2.3.2.31" evidence="4"/>
<dbReference type="SMART" id="SM00547">
    <property type="entry name" value="ZnF_RBZ"/>
    <property type="match status" value="1"/>
</dbReference>
<feature type="domain" description="RING-type" evidence="15">
    <location>
        <begin position="468"/>
        <end position="681"/>
    </location>
</feature>
<dbReference type="InterPro" id="IPR057468">
    <property type="entry name" value="HOIL-1/Sharpin_LTM"/>
</dbReference>
<evidence type="ECO:0000259" key="14">
    <source>
        <dbReference type="PROSITE" id="PS50199"/>
    </source>
</evidence>
<dbReference type="InterPro" id="IPR036443">
    <property type="entry name" value="Znf_RanBP2_sf"/>
</dbReference>
<dbReference type="GO" id="GO:0097039">
    <property type="term" value="P:protein linear polyubiquitination"/>
    <property type="evidence" value="ECO:0007669"/>
    <property type="project" value="TreeGrafter"/>
</dbReference>
<dbReference type="GO" id="GO:0008270">
    <property type="term" value="F:zinc ion binding"/>
    <property type="evidence" value="ECO:0007669"/>
    <property type="project" value="UniProtKB-KW"/>
</dbReference>
<dbReference type="GO" id="GO:0071797">
    <property type="term" value="C:LUBAC complex"/>
    <property type="evidence" value="ECO:0007669"/>
    <property type="project" value="TreeGrafter"/>
</dbReference>
<evidence type="ECO:0000259" key="13">
    <source>
        <dbReference type="PROSITE" id="PS50089"/>
    </source>
</evidence>
<sequence length="681" mass="77135">MALLVPAAGGGGGAGAGPVLVPPGPEMVLMWVRVRLSQSGTRPLFVGSAPVEETLRLQLSMEAERPGEFRLAIRSESGASPGSSQTIVEFNLREIAYEVKNHTCHELIVLSRPEERMAFQFEDEREAQKWWTVLSSSLREAQKVRPGLEAPKAKVDFPKIEKNFFILEALKELCLRLVRAIEYGDQMSASQYAAALALQQTSLRIQPKESSYPQKELSLKVGVEDATSSATITVKTHLYTTISTLKQQVFRDYGFHPKVQQWVMGQCLCIDTRSVASYGIKKDGDTAFLYLLSANQASLSRNCYEEDQAQAMMSTGAVVAGNNRSNGEEKRKFNTLPSRLPQHRGRPSWESEREGKLDINDITRLLNLEMLQLNQPSSQNQPHQTGWSCPSCTFINKPTRPGCEICSTDRPTDYIVPGGYKPDESELWRIQQEREGILKYQQAIERERLQNYQNLLRTDREDLVPNREEVECRICYLEMAPGEGVLLRECLHCFCRECLRQVIKTSEEPEVACPYRDDLYACDSKLQEREIRALVCAEEYRKFLERSLKVAESRSENSYHCKTVDCRGWCVYEDTVNEFHCPICQRLNCLICKAIHEGMNCRQYQDNLQIRALNDVAARQTTEMLNVGEKKKKKCDQSRKLICVCVTPGFSSLLQGPGDVSGGCRCNINGQRCHPRCQNCH</sequence>
<dbReference type="EMBL" id="AFYH01076778">
    <property type="status" value="NOT_ANNOTATED_CDS"/>
    <property type="molecule type" value="Genomic_DNA"/>
</dbReference>
<dbReference type="UniPathway" id="UPA00143"/>
<dbReference type="InterPro" id="IPR051628">
    <property type="entry name" value="LUBAC_E3_Ligases"/>
</dbReference>
<evidence type="ECO:0000256" key="4">
    <source>
        <dbReference type="ARBA" id="ARBA00012251"/>
    </source>
</evidence>
<dbReference type="InterPro" id="IPR031912">
    <property type="entry name" value="Sharpin_PH"/>
</dbReference>
<dbReference type="InterPro" id="IPR044066">
    <property type="entry name" value="TRIAD_supradom"/>
</dbReference>
<dbReference type="HOGENOM" id="CLU_014998_1_0_1"/>
<dbReference type="EMBL" id="AFYH01076772">
    <property type="status" value="NOT_ANNOTATED_CDS"/>
    <property type="molecule type" value="Genomic_DNA"/>
</dbReference>
<dbReference type="InterPro" id="IPR001876">
    <property type="entry name" value="Znf_RanBP2"/>
</dbReference>
<dbReference type="Ensembl" id="ENSLACT00000012521.1">
    <property type="protein sequence ID" value="ENSLACP00000012428.1"/>
    <property type="gene ID" value="ENSLACG00000010948.1"/>
</dbReference>
<evidence type="ECO:0000256" key="8">
    <source>
        <dbReference type="ARBA" id="ARBA00022737"/>
    </source>
</evidence>
<evidence type="ECO:0000256" key="7">
    <source>
        <dbReference type="ARBA" id="ARBA00022723"/>
    </source>
</evidence>
<dbReference type="OMA" id="CRICYVD"/>
<dbReference type="FunFam" id="3.30.40.10:FF:000137">
    <property type="entry name" value="RanBP-type and C3HC4-type zinc finger-containing protein 1"/>
    <property type="match status" value="1"/>
</dbReference>
<dbReference type="PROSITE" id="PS01358">
    <property type="entry name" value="ZF_RANBP2_1"/>
    <property type="match status" value="1"/>
</dbReference>
<evidence type="ECO:0000313" key="16">
    <source>
        <dbReference type="Ensembl" id="ENSLACP00000012428.1"/>
    </source>
</evidence>
<dbReference type="InterPro" id="IPR029071">
    <property type="entry name" value="Ubiquitin-like_domsf"/>
</dbReference>
<evidence type="ECO:0000256" key="2">
    <source>
        <dbReference type="ARBA" id="ARBA00004906"/>
    </source>
</evidence>
<evidence type="ECO:0000256" key="9">
    <source>
        <dbReference type="ARBA" id="ARBA00022771"/>
    </source>
</evidence>
<comment type="pathway">
    <text evidence="2">Protein modification; protein ubiquitination.</text>
</comment>
<dbReference type="GO" id="GO:0043123">
    <property type="term" value="P:positive regulation of canonical NF-kappaB signal transduction"/>
    <property type="evidence" value="ECO:0007669"/>
    <property type="project" value="TreeGrafter"/>
</dbReference>
<feature type="domain" description="RING-type" evidence="13">
    <location>
        <begin position="472"/>
        <end position="514"/>
    </location>
</feature>
<dbReference type="EMBL" id="AFYH01076775">
    <property type="status" value="NOT_ANNOTATED_CDS"/>
    <property type="molecule type" value="Genomic_DNA"/>
</dbReference>
<reference evidence="17" key="1">
    <citation type="submission" date="2011-08" db="EMBL/GenBank/DDBJ databases">
        <title>The draft genome of Latimeria chalumnae.</title>
        <authorList>
            <person name="Di Palma F."/>
            <person name="Alfoldi J."/>
            <person name="Johnson J."/>
            <person name="Berlin A."/>
            <person name="Gnerre S."/>
            <person name="Jaffe D."/>
            <person name="MacCallum I."/>
            <person name="Young S."/>
            <person name="Walker B.J."/>
            <person name="Lander E."/>
            <person name="Lindblad-Toh K."/>
        </authorList>
    </citation>
    <scope>NUCLEOTIDE SEQUENCE [LARGE SCALE GENOMIC DNA]</scope>
    <source>
        <strain evidence="17">Wild caught</strain>
    </source>
</reference>
<dbReference type="InterPro" id="IPR013083">
    <property type="entry name" value="Znf_RING/FYVE/PHD"/>
</dbReference>
<evidence type="ECO:0000256" key="11">
    <source>
        <dbReference type="ARBA" id="ARBA00022833"/>
    </source>
</evidence>
<dbReference type="InParanoid" id="H3AS07"/>
<dbReference type="Gene3D" id="2.30.29.30">
    <property type="entry name" value="Pleckstrin-homology domain (PH domain)/Phosphotyrosine-binding domain (PTB)"/>
    <property type="match status" value="1"/>
</dbReference>
<evidence type="ECO:0000256" key="3">
    <source>
        <dbReference type="ARBA" id="ARBA00008278"/>
    </source>
</evidence>
<organism evidence="16 17">
    <name type="scientific">Latimeria chalumnae</name>
    <name type="common">Coelacanth</name>
    <dbReference type="NCBI Taxonomy" id="7897"/>
    <lineage>
        <taxon>Eukaryota</taxon>
        <taxon>Metazoa</taxon>
        <taxon>Chordata</taxon>
        <taxon>Craniata</taxon>
        <taxon>Vertebrata</taxon>
        <taxon>Euteleostomi</taxon>
        <taxon>Coelacanthiformes</taxon>
        <taxon>Coelacanthidae</taxon>
        <taxon>Latimeria</taxon>
    </lineage>
</organism>
<dbReference type="EMBL" id="AFYH01076776">
    <property type="status" value="NOT_ANNOTATED_CDS"/>
    <property type="molecule type" value="Genomic_DNA"/>
</dbReference>
<keyword evidence="11" id="KW-0862">Zinc</keyword>
<name>H3AS07_LATCH</name>
<reference evidence="16" key="3">
    <citation type="submission" date="2025-09" db="UniProtKB">
        <authorList>
            <consortium name="Ensembl"/>
        </authorList>
    </citation>
    <scope>IDENTIFICATION</scope>
</reference>
<dbReference type="Pfam" id="PF25393">
    <property type="entry name" value="LTM"/>
    <property type="match status" value="1"/>
</dbReference>
<dbReference type="GO" id="GO:0043161">
    <property type="term" value="P:proteasome-mediated ubiquitin-dependent protein catabolic process"/>
    <property type="evidence" value="ECO:0007669"/>
    <property type="project" value="TreeGrafter"/>
</dbReference>
<keyword evidence="8" id="KW-0677">Repeat</keyword>
<dbReference type="FunCoup" id="H3AS07">
    <property type="interactions" value="716"/>
</dbReference>
<dbReference type="EMBL" id="AFYH01076780">
    <property type="status" value="NOT_ANNOTATED_CDS"/>
    <property type="molecule type" value="Genomic_DNA"/>
</dbReference>
<proteinExistence type="inferred from homology"/>
<accession>H3AS07</accession>
<dbReference type="Gene3D" id="3.30.40.10">
    <property type="entry name" value="Zinc/RING finger domain, C3HC4 (zinc finger)"/>
    <property type="match status" value="1"/>
</dbReference>
<keyword evidence="10" id="KW-0833">Ubl conjugation pathway</keyword>
<dbReference type="PROSITE" id="PS50089">
    <property type="entry name" value="ZF_RING_2"/>
    <property type="match status" value="1"/>
</dbReference>
<dbReference type="STRING" id="7897.ENSLACP00000012428"/>
<dbReference type="GeneTree" id="ENSGT00940000164582"/>
<protein>
    <recommendedName>
        <fullName evidence="5">RanBP-type and C3HC4-type zinc finger-containing protein 1</fullName>
        <ecNumber evidence="4">2.3.2.31</ecNumber>
    </recommendedName>
</protein>
<reference evidence="16" key="2">
    <citation type="submission" date="2025-08" db="UniProtKB">
        <authorList>
            <consortium name="Ensembl"/>
        </authorList>
    </citation>
    <scope>IDENTIFICATION</scope>
</reference>
<evidence type="ECO:0000256" key="12">
    <source>
        <dbReference type="PROSITE-ProRule" id="PRU00322"/>
    </source>
</evidence>
<dbReference type="CDD" id="cd01799">
    <property type="entry name" value="Ubl_HOIL1"/>
    <property type="match status" value="1"/>
</dbReference>
<dbReference type="InterPro" id="IPR047559">
    <property type="entry name" value="HOIL1_RBR_mRING-HC-C3HC3D"/>
</dbReference>
<dbReference type="InterPro" id="IPR001841">
    <property type="entry name" value="Znf_RING"/>
</dbReference>